<evidence type="ECO:0000256" key="1">
    <source>
        <dbReference type="ARBA" id="ARBA00011074"/>
    </source>
</evidence>
<keyword evidence="2" id="KW-0645">Protease</keyword>
<comment type="catalytic activity">
    <reaction evidence="2">
        <text>Thiol-dependent hydrolysis of ester, thioester, amide, peptide and isopeptide bonds formed by the C-terminal Gly of ubiquitin (a 76-residue protein attached to proteins as an intracellular targeting signal).</text>
        <dbReference type="EC" id="3.4.19.12"/>
    </reaction>
</comment>
<gene>
    <name evidence="4" type="ORF">NP493_743g03004</name>
</gene>
<organism evidence="4 5">
    <name type="scientific">Ridgeia piscesae</name>
    <name type="common">Tubeworm</name>
    <dbReference type="NCBI Taxonomy" id="27915"/>
    <lineage>
        <taxon>Eukaryota</taxon>
        <taxon>Metazoa</taxon>
        <taxon>Spiralia</taxon>
        <taxon>Lophotrochozoa</taxon>
        <taxon>Annelida</taxon>
        <taxon>Polychaeta</taxon>
        <taxon>Sedentaria</taxon>
        <taxon>Canalipalpata</taxon>
        <taxon>Sabellida</taxon>
        <taxon>Siboglinidae</taxon>
        <taxon>Ridgeia</taxon>
    </lineage>
</organism>
<keyword evidence="2" id="KW-0788">Thiol protease</keyword>
<dbReference type="AlphaFoldDB" id="A0AAD9NNV6"/>
<dbReference type="SMART" id="SM01174">
    <property type="entry name" value="DUF4205"/>
    <property type="match status" value="1"/>
</dbReference>
<dbReference type="InterPro" id="IPR025257">
    <property type="entry name" value="MINDY-3/4_CD"/>
</dbReference>
<reference evidence="4" key="1">
    <citation type="journal article" date="2023" name="Mol. Biol. Evol.">
        <title>Third-Generation Sequencing Reveals the Adaptive Role of the Epigenome in Three Deep-Sea Polychaetes.</title>
        <authorList>
            <person name="Perez M."/>
            <person name="Aroh O."/>
            <person name="Sun Y."/>
            <person name="Lan Y."/>
            <person name="Juniper S.K."/>
            <person name="Young C.R."/>
            <person name="Angers B."/>
            <person name="Qian P.Y."/>
        </authorList>
    </citation>
    <scope>NUCLEOTIDE SEQUENCE</scope>
    <source>
        <strain evidence="4">R07B-5</strain>
    </source>
</reference>
<keyword evidence="2" id="KW-0378">Hydrolase</keyword>
<accession>A0AAD9NNV6</accession>
<name>A0AAD9NNV6_RIDPI</name>
<proteinExistence type="inferred from homology"/>
<dbReference type="PANTHER" id="PTHR12473:SF18">
    <property type="entry name" value="INACTIVE UBIQUITIN CARBOXYL-TERMINAL HYDROLASE MINDY-4B"/>
    <property type="match status" value="1"/>
</dbReference>
<dbReference type="GO" id="GO:0071108">
    <property type="term" value="P:protein K48-linked deubiquitination"/>
    <property type="evidence" value="ECO:0007669"/>
    <property type="project" value="InterPro"/>
</dbReference>
<evidence type="ECO:0000313" key="5">
    <source>
        <dbReference type="Proteomes" id="UP001209878"/>
    </source>
</evidence>
<keyword evidence="5" id="KW-1185">Reference proteome</keyword>
<evidence type="ECO:0000259" key="3">
    <source>
        <dbReference type="SMART" id="SM01174"/>
    </source>
</evidence>
<dbReference type="InterPro" id="IPR039785">
    <property type="entry name" value="MINY3/4"/>
</dbReference>
<evidence type="ECO:0000313" key="4">
    <source>
        <dbReference type="EMBL" id="KAK2175226.1"/>
    </source>
</evidence>
<comment type="similarity">
    <text evidence="1 2">Belongs to the MINDY deubiquitinase family. FAM188 subfamily.</text>
</comment>
<evidence type="ECO:0000256" key="2">
    <source>
        <dbReference type="RuleBase" id="RU367088"/>
    </source>
</evidence>
<dbReference type="PANTHER" id="PTHR12473">
    <property type="entry name" value="UBIQUITIN CARBOXYL-TERMINAL HYDROLASE MINDY-4-RELATED"/>
    <property type="match status" value="1"/>
</dbReference>
<dbReference type="GO" id="GO:0004843">
    <property type="term" value="F:cysteine-type deubiquitinase activity"/>
    <property type="evidence" value="ECO:0007669"/>
    <property type="project" value="UniProtKB-UniRule"/>
</dbReference>
<protein>
    <recommendedName>
        <fullName evidence="2">Ubiquitin carboxyl-terminal hydrolase MINDY</fullName>
        <ecNumber evidence="2">3.4.19.12</ecNumber>
    </recommendedName>
</protein>
<dbReference type="Proteomes" id="UP001209878">
    <property type="component" value="Unassembled WGS sequence"/>
</dbReference>
<dbReference type="Pfam" id="PF13898">
    <property type="entry name" value="MINDY-3_4_CD"/>
    <property type="match status" value="1"/>
</dbReference>
<dbReference type="GO" id="GO:0006508">
    <property type="term" value="P:proteolysis"/>
    <property type="evidence" value="ECO:0007669"/>
    <property type="project" value="UniProtKB-KW"/>
</dbReference>
<dbReference type="EC" id="3.4.19.12" evidence="2"/>
<dbReference type="GO" id="GO:1990380">
    <property type="term" value="F:K48-linked deubiquitinase activity"/>
    <property type="evidence" value="ECO:0007669"/>
    <property type="project" value="UniProtKB-UniRule"/>
</dbReference>
<keyword evidence="2" id="KW-0833">Ubl conjugation pathway</keyword>
<comment type="function">
    <text evidence="2">Hydrolase that can remove 'Lys-48'-linked conjugated ubiquitin from proteins.</text>
</comment>
<sequence>MSSISLKNWPVQRRQTISTESLRRKSLIGGSAITYDVAKELRQVVYGSSIRGFSRDWRRAAFCLQPLDSDFPYGLHAQKCGSRGVVMCVQAHIMMYLCEKYRGGTDFLGCSALQPSGSERKMALVYALSHILWRAGQELGRCYVCLPQDSELFDPTPHYHHDGLTEKLLLFEFTKYDELEQFMRRHVQFFEEDGARGCILFVYSVVLSRTTQKVYKDAGTTKIHLIGHMEEVTMPLANLLLTGRATRYIHNGTLVYDKDGELLEPPLVGIGERSEIGLLYWEKMEDEGNRTEVGSMYRTPKTPIWVTWINHTQFGVLFCLKTDLVSDWRAENWFTLNYYNGLPGQPKTSLTIGR</sequence>
<feature type="domain" description="Deubiquitinating enzyme MINDY-3/4 conserved" evidence="3">
    <location>
        <begin position="42"/>
        <end position="353"/>
    </location>
</feature>
<comment type="caution">
    <text evidence="4">The sequence shown here is derived from an EMBL/GenBank/DDBJ whole genome shotgun (WGS) entry which is preliminary data.</text>
</comment>
<dbReference type="EMBL" id="JAODUO010000743">
    <property type="protein sequence ID" value="KAK2175226.1"/>
    <property type="molecule type" value="Genomic_DNA"/>
</dbReference>